<dbReference type="Proteomes" id="UP000298274">
    <property type="component" value="Chromosome"/>
</dbReference>
<dbReference type="EMBL" id="CP039631">
    <property type="protein sequence ID" value="QCG64298.1"/>
    <property type="molecule type" value="Genomic_DNA"/>
</dbReference>
<proteinExistence type="predicted"/>
<accession>A0A4P7Y248</accession>
<reference evidence="3" key="1">
    <citation type="submission" date="2019-04" db="EMBL/GenBank/DDBJ databases">
        <title>Complete genome sequence of Pseudomonas veronii strain PVy, a versatile degrader capable of using multiple contaminants as sole carbon sources.</title>
        <authorList>
            <person name="Lopez-Echartea E."/>
            <person name="Ridl J."/>
            <person name="Pajer P."/>
            <person name="Strejcek M."/>
            <person name="Suman J."/>
            <person name="Uhlik O."/>
        </authorList>
    </citation>
    <scope>NUCLEOTIDE SEQUENCE [LARGE SCALE GENOMIC DNA]</scope>
    <source>
        <strain evidence="3">Pvy</strain>
    </source>
</reference>
<evidence type="ECO:0000313" key="2">
    <source>
        <dbReference type="EMBL" id="QCG64298.1"/>
    </source>
</evidence>
<dbReference type="AlphaFoldDB" id="A0A4P7Y248"/>
<organism evidence="2 3">
    <name type="scientific">Pseudomonas veronii</name>
    <dbReference type="NCBI Taxonomy" id="76761"/>
    <lineage>
        <taxon>Bacteria</taxon>
        <taxon>Pseudomonadati</taxon>
        <taxon>Pseudomonadota</taxon>
        <taxon>Gammaproteobacteria</taxon>
        <taxon>Pseudomonadales</taxon>
        <taxon>Pseudomonadaceae</taxon>
        <taxon>Pseudomonas</taxon>
    </lineage>
</organism>
<evidence type="ECO:0000256" key="1">
    <source>
        <dbReference type="SAM" id="MobiDB-lite"/>
    </source>
</evidence>
<feature type="region of interest" description="Disordered" evidence="1">
    <location>
        <begin position="65"/>
        <end position="90"/>
    </location>
</feature>
<gene>
    <name evidence="2" type="ORF">E4167_00290</name>
</gene>
<sequence length="90" mass="9782">MACKHEDFKATVGVARIENKGRFMAEISIVCTQCGVPMQFMGLEPGLNFDGATVSLDGFEARIGIHPRGERPTPPAEDCGLFDPQSQLRS</sequence>
<protein>
    <submittedName>
        <fullName evidence="2">Uncharacterized protein</fullName>
    </submittedName>
</protein>
<name>A0A4P7Y248_PSEVE</name>
<evidence type="ECO:0000313" key="3">
    <source>
        <dbReference type="Proteomes" id="UP000298274"/>
    </source>
</evidence>
<dbReference type="RefSeq" id="WP_141122952.1">
    <property type="nucleotide sequence ID" value="NZ_CP039631.3"/>
</dbReference>